<protein>
    <recommendedName>
        <fullName evidence="4">Granulins domain-containing protein</fullName>
    </recommendedName>
</protein>
<evidence type="ECO:0000256" key="1">
    <source>
        <dbReference type="SAM" id="SignalP"/>
    </source>
</evidence>
<sequence length="92" mass="9938">MVSLKLSAILFAITVAASVSAAPATTVPRGGANNVQEKRQVARQQFERSSLDKRYTTCPEGWGLCQDSYGQCCPLDTYCGFDSNGTGVCYYN</sequence>
<gene>
    <name evidence="2" type="ORF">BCR43DRAFT_490346</name>
</gene>
<evidence type="ECO:0008006" key="4">
    <source>
        <dbReference type="Google" id="ProtNLM"/>
    </source>
</evidence>
<reference evidence="2 3" key="1">
    <citation type="submission" date="2016-07" db="EMBL/GenBank/DDBJ databases">
        <title>Pervasive Adenine N6-methylation of Active Genes in Fungi.</title>
        <authorList>
            <consortium name="DOE Joint Genome Institute"/>
            <person name="Mondo S.J."/>
            <person name="Dannebaum R.O."/>
            <person name="Kuo R.C."/>
            <person name="Labutti K."/>
            <person name="Haridas S."/>
            <person name="Kuo A."/>
            <person name="Salamov A."/>
            <person name="Ahrendt S.R."/>
            <person name="Lipzen A."/>
            <person name="Sullivan W."/>
            <person name="Andreopoulos W.B."/>
            <person name="Clum A."/>
            <person name="Lindquist E."/>
            <person name="Daum C."/>
            <person name="Ramamoorthy G.K."/>
            <person name="Gryganskyi A."/>
            <person name="Culley D."/>
            <person name="Magnuson J.K."/>
            <person name="James T.Y."/>
            <person name="O'Malley M.A."/>
            <person name="Stajich J.E."/>
            <person name="Spatafora J.W."/>
            <person name="Visel A."/>
            <person name="Grigoriev I.V."/>
        </authorList>
    </citation>
    <scope>NUCLEOTIDE SEQUENCE [LARGE SCALE GENOMIC DNA]</scope>
    <source>
        <strain evidence="2 3">NRRL 2496</strain>
    </source>
</reference>
<dbReference type="InParanoid" id="A0A1X2HFU9"/>
<proteinExistence type="predicted"/>
<feature type="chain" id="PRO_5012936648" description="Granulins domain-containing protein" evidence="1">
    <location>
        <begin position="22"/>
        <end position="92"/>
    </location>
</feature>
<evidence type="ECO:0000313" key="2">
    <source>
        <dbReference type="EMBL" id="ORY97779.1"/>
    </source>
</evidence>
<feature type="signal peptide" evidence="1">
    <location>
        <begin position="1"/>
        <end position="21"/>
    </location>
</feature>
<dbReference type="AlphaFoldDB" id="A0A1X2HFU9"/>
<keyword evidence="3" id="KW-1185">Reference proteome</keyword>
<comment type="caution">
    <text evidence="2">The sequence shown here is derived from an EMBL/GenBank/DDBJ whole genome shotgun (WGS) entry which is preliminary data.</text>
</comment>
<organism evidence="2 3">
    <name type="scientific">Syncephalastrum racemosum</name>
    <name type="common">Filamentous fungus</name>
    <dbReference type="NCBI Taxonomy" id="13706"/>
    <lineage>
        <taxon>Eukaryota</taxon>
        <taxon>Fungi</taxon>
        <taxon>Fungi incertae sedis</taxon>
        <taxon>Mucoromycota</taxon>
        <taxon>Mucoromycotina</taxon>
        <taxon>Mucoromycetes</taxon>
        <taxon>Mucorales</taxon>
        <taxon>Syncephalastraceae</taxon>
        <taxon>Syncephalastrum</taxon>
    </lineage>
</organism>
<dbReference type="Proteomes" id="UP000242180">
    <property type="component" value="Unassembled WGS sequence"/>
</dbReference>
<evidence type="ECO:0000313" key="3">
    <source>
        <dbReference type="Proteomes" id="UP000242180"/>
    </source>
</evidence>
<name>A0A1X2HFU9_SYNRA</name>
<accession>A0A1X2HFU9</accession>
<keyword evidence="1" id="KW-0732">Signal</keyword>
<dbReference type="EMBL" id="MCGN01000004">
    <property type="protein sequence ID" value="ORY97779.1"/>
    <property type="molecule type" value="Genomic_DNA"/>
</dbReference>